<dbReference type="VEuPathDB" id="FungiDB:DFL_006359"/>
<feature type="region of interest" description="Disordered" evidence="2">
    <location>
        <begin position="1208"/>
        <end position="1239"/>
    </location>
</feature>
<feature type="compositionally biased region" description="Basic residues" evidence="2">
    <location>
        <begin position="165"/>
        <end position="180"/>
    </location>
</feature>
<proteinExistence type="predicted"/>
<keyword evidence="1" id="KW-0347">Helicase</keyword>
<evidence type="ECO:0000256" key="1">
    <source>
        <dbReference type="ARBA" id="ARBA00022806"/>
    </source>
</evidence>
<dbReference type="RefSeq" id="XP_067490163.1">
    <property type="nucleotide sequence ID" value="XM_067635766.1"/>
</dbReference>
<dbReference type="GeneID" id="93588670"/>
<feature type="domain" description="ZNFX1" evidence="5">
    <location>
        <begin position="319"/>
        <end position="426"/>
    </location>
</feature>
<feature type="region of interest" description="Disordered" evidence="2">
    <location>
        <begin position="1526"/>
        <end position="1558"/>
    </location>
</feature>
<dbReference type="PANTHER" id="PTHR10887">
    <property type="entry name" value="DNA2/NAM7 HELICASE FAMILY"/>
    <property type="match status" value="1"/>
</dbReference>
<accession>A0A437A0J1</accession>
<dbReference type="Proteomes" id="UP000283090">
    <property type="component" value="Unassembled WGS sequence"/>
</dbReference>
<keyword evidence="1" id="KW-0067">ATP-binding</keyword>
<evidence type="ECO:0000259" key="3">
    <source>
        <dbReference type="Pfam" id="PF13086"/>
    </source>
</evidence>
<gene>
    <name evidence="6" type="ORF">DFL_006359</name>
</gene>
<dbReference type="InterPro" id="IPR027417">
    <property type="entry name" value="P-loop_NTPase"/>
</dbReference>
<keyword evidence="1" id="KW-0547">Nucleotide-binding</keyword>
<feature type="region of interest" description="Disordered" evidence="2">
    <location>
        <begin position="1393"/>
        <end position="1437"/>
    </location>
</feature>
<dbReference type="PANTHER" id="PTHR10887:SF341">
    <property type="entry name" value="NFX1-TYPE ZINC FINGER-CONTAINING PROTEIN 1"/>
    <property type="match status" value="1"/>
</dbReference>
<evidence type="ECO:0000259" key="4">
    <source>
        <dbReference type="Pfam" id="PF13087"/>
    </source>
</evidence>
<evidence type="ECO:0000313" key="6">
    <source>
        <dbReference type="EMBL" id="RVD84619.1"/>
    </source>
</evidence>
<keyword evidence="7" id="KW-1185">Reference proteome</keyword>
<dbReference type="EMBL" id="SAEB01000007">
    <property type="protein sequence ID" value="RVD84619.1"/>
    <property type="molecule type" value="Genomic_DNA"/>
</dbReference>
<dbReference type="InterPro" id="IPR041679">
    <property type="entry name" value="DNA2/NAM7-like_C"/>
</dbReference>
<name>A0A437A0J1_ARTFL</name>
<dbReference type="CDD" id="cd18808">
    <property type="entry name" value="SF1_C_Upf1"/>
    <property type="match status" value="1"/>
</dbReference>
<keyword evidence="1" id="KW-0378">Hydrolase</keyword>
<feature type="compositionally biased region" description="Polar residues" evidence="2">
    <location>
        <begin position="148"/>
        <end position="161"/>
    </location>
</feature>
<dbReference type="InterPro" id="IPR045055">
    <property type="entry name" value="DNA2/NAM7-like"/>
</dbReference>
<dbReference type="FunFam" id="3.40.50.300:FF:001366">
    <property type="entry name" value="ATP binding protein, putative"/>
    <property type="match status" value="1"/>
</dbReference>
<dbReference type="SUPFAM" id="SSF52540">
    <property type="entry name" value="P-loop containing nucleoside triphosphate hydrolases"/>
    <property type="match status" value="1"/>
</dbReference>
<dbReference type="InterPro" id="IPR057373">
    <property type="entry name" value="ZNFX1"/>
</dbReference>
<dbReference type="Gene3D" id="3.40.50.300">
    <property type="entry name" value="P-loop containing nucleotide triphosphate hydrolases"/>
    <property type="match status" value="3"/>
</dbReference>
<dbReference type="InterPro" id="IPR047187">
    <property type="entry name" value="SF1_C_Upf1"/>
</dbReference>
<comment type="caution">
    <text evidence="6">The sequence shown here is derived from an EMBL/GenBank/DDBJ whole genome shotgun (WGS) entry which is preliminary data.</text>
</comment>
<protein>
    <submittedName>
        <fullName evidence="6">Uncharacterized protein</fullName>
    </submittedName>
</protein>
<dbReference type="InterPro" id="IPR041677">
    <property type="entry name" value="DNA2/NAM7_AAA_11"/>
</dbReference>
<dbReference type="GO" id="GO:0031380">
    <property type="term" value="C:nuclear RNA-directed RNA polymerase complex"/>
    <property type="evidence" value="ECO:0007669"/>
    <property type="project" value="TreeGrafter"/>
</dbReference>
<sequence>MLTYVLSISSCNSTFLLTSFSPATRSLFLALFSAAFWTNLWPSLSSLPSSPRGLLPVSPRSYLSHTFFFFFFFFSPPPPTCSGWYCASNPTMSSSFELRGRPTGHANNRGGGRGRGRGNFPHAGSQHGRLAEPQVAYGRDPADDDMLQGQQNGGFSPSTAFFAQRPHHKSSSNKSSRRGKTTTSHSRPHLQISGHQADENGEVNAHLSEKLIAAKRPRDKASTAYSGVPRNPLVEHYERALPFSADGSTPGAWRALPEVPSAAELMTVEVDLPTNDVENPWNSVDEYLGAHYELLREDSFSPLREAVGRFRTDPSMDDEYETCIYESCRIVGVTFAYSGICIKMSFSTNRARKRICWENSKRLCPGTLVALTTDDFKNVVRVATVAARPISGLEGNLPYGTVVDLLLHPDELELDPTKTWIMVESRNSYFEASKHTLRALQRMDVNFPLSKILTLRDTTVGIPQFLKEKPELNLAPCFSDHDSGALQNVNILQNFPSKNQVTTSMDEFQLEAVERILTKELAIVQGPPGCGKTFVSTKSLAAMIANSKGNDPPIIVACQTNHALDQLLRHVIEFEPRVIRLGGRTQDTGVIRERTLFNIRQGMKNNISVQGSSIHKCRAKFRSLERKARELIERLSERNLTPDNLLRYGVITQTQRDTFHKFTDQWVKLSVGNREDAISPMVSWIGDALVPIPRREDMPLDLEDEDIGVEELKDLEAEFNDEWDGKLFGDFVEFVRKTRVLTRPGVTEELVRHWIKKDNLWDIPDPLRGDVYARLERLYIAAIEEEMRKINQEYALNVAEYKIAKWEVDAYILQRAKVIGLTTTGISKYRSLVAALQPKICLIEEAAETLEGPLIAACYPSIQQLVLVGDHKQLQGHCNVPELATRPYNLSISMFERLVSNKVEYTMLKKQRRMRPEIRRILMPIYPDLDDDNSVLNMKPIQGMGKTNLLFFAHEVPEEQDELSKKNSHEAQMIVGLCNYLVDNGITQKEITILTFYTGQARELRRLLSRSDRLNKDAKNRIRVATVDSFQGEENEVVILSLCRSNAYGSIGFLKVPNRVCVSLSRAKRGFYMFGNANLLSQASGLWWDILQIMNERTAISTWLPVTCQKHKVITHMQHVADWYEIHGGCKSICGELMDCGHRCPLMCHPYEHNRQPISSPNNSQTYRLRLASKRLGGHLLALIKILILTNRLKGSLNRSQIFRLQRATKRPSEPFPNIQTAHPHQVARGPPPNNYQARNSSKHIEKLSERLAEVKTTDMIPTMLNPTSPRKKSTASETSTRALETVAPLISWDNVPPPQTNLAPSIPIISWDADAMRPTVPKSSQKEDLPKPLISSNVLPDTPTPQENKLKTSLLDFHTDIVHSPTPNKSRNTPPVISLDDNTMQAIVNQEHKQKEVKPQVSVDTKASVAPARKAEPREGPISHRRHESPEDYNSDKLKEFVQKQSMERLGLVNRNLSTNAKKHPSGNKANKLVSSVKGDTVLISFDDEPAAKTLAGGGGGAAPFADMNKVLLPTERHAYITMDKKNEGFNKEKKEENATSEKKGGFLEGDLLGDLL</sequence>
<evidence type="ECO:0000256" key="2">
    <source>
        <dbReference type="SAM" id="MobiDB-lite"/>
    </source>
</evidence>
<feature type="region of interest" description="Disordered" evidence="2">
    <location>
        <begin position="101"/>
        <end position="201"/>
    </location>
</feature>
<feature type="compositionally biased region" description="Basic and acidic residues" evidence="2">
    <location>
        <begin position="1526"/>
        <end position="1547"/>
    </location>
</feature>
<organism evidence="6 7">
    <name type="scientific">Arthrobotrys flagrans</name>
    <name type="common">Nematode-trapping fungus</name>
    <name type="synonym">Trichothecium flagrans</name>
    <dbReference type="NCBI Taxonomy" id="97331"/>
    <lineage>
        <taxon>Eukaryota</taxon>
        <taxon>Fungi</taxon>
        <taxon>Dikarya</taxon>
        <taxon>Ascomycota</taxon>
        <taxon>Pezizomycotina</taxon>
        <taxon>Orbiliomycetes</taxon>
        <taxon>Orbiliales</taxon>
        <taxon>Orbiliaceae</taxon>
        <taxon>Arthrobotrys</taxon>
    </lineage>
</organism>
<evidence type="ECO:0000313" key="7">
    <source>
        <dbReference type="Proteomes" id="UP000283090"/>
    </source>
</evidence>
<dbReference type="GO" id="GO:0031048">
    <property type="term" value="P:regulatory ncRNA-mediated heterochromatin formation"/>
    <property type="evidence" value="ECO:0007669"/>
    <property type="project" value="TreeGrafter"/>
</dbReference>
<feature type="compositionally biased region" description="Basic and acidic residues" evidence="2">
    <location>
        <begin position="1414"/>
        <end position="1437"/>
    </location>
</feature>
<feature type="domain" description="DNA2/NAM7 helicase helicase" evidence="3">
    <location>
        <begin position="505"/>
        <end position="875"/>
    </location>
</feature>
<dbReference type="OrthoDB" id="409395at2759"/>
<dbReference type="Pfam" id="PF13087">
    <property type="entry name" value="AAA_12"/>
    <property type="match status" value="1"/>
</dbReference>
<reference evidence="6 7" key="1">
    <citation type="submission" date="2019-01" db="EMBL/GenBank/DDBJ databases">
        <title>Intercellular communication is required for trap formation in the nematode-trapping fungus Duddingtonia flagrans.</title>
        <authorList>
            <person name="Youssar L."/>
            <person name="Wernet V."/>
            <person name="Hensel N."/>
            <person name="Hildebrandt H.-G."/>
            <person name="Fischer R."/>
        </authorList>
    </citation>
    <scope>NUCLEOTIDE SEQUENCE [LARGE SCALE GENOMIC DNA]</scope>
    <source>
        <strain evidence="6 7">CBS H-5679</strain>
    </source>
</reference>
<feature type="domain" description="DNA2/NAM7 helicase-like C-terminal" evidence="4">
    <location>
        <begin position="891"/>
        <end position="1077"/>
    </location>
</feature>
<dbReference type="Pfam" id="PF13086">
    <property type="entry name" value="AAA_11"/>
    <property type="match status" value="1"/>
</dbReference>
<dbReference type="Pfam" id="PF25396">
    <property type="entry name" value="ZNFX1"/>
    <property type="match status" value="1"/>
</dbReference>
<feature type="compositionally biased region" description="Polar residues" evidence="2">
    <location>
        <begin position="1335"/>
        <end position="1346"/>
    </location>
</feature>
<evidence type="ECO:0000259" key="5">
    <source>
        <dbReference type="Pfam" id="PF25396"/>
    </source>
</evidence>
<feature type="region of interest" description="Disordered" evidence="2">
    <location>
        <begin position="1319"/>
        <end position="1346"/>
    </location>
</feature>
<dbReference type="GO" id="GO:0004386">
    <property type="term" value="F:helicase activity"/>
    <property type="evidence" value="ECO:0007669"/>
    <property type="project" value="InterPro"/>
</dbReference>
<dbReference type="CDD" id="cd06008">
    <property type="entry name" value="NF-X1-zinc-finger"/>
    <property type="match status" value="1"/>
</dbReference>